<keyword evidence="6" id="KW-1185">Reference proteome</keyword>
<dbReference type="GO" id="GO:0006272">
    <property type="term" value="P:leading strand elongation"/>
    <property type="evidence" value="ECO:0007669"/>
    <property type="project" value="TreeGrafter"/>
</dbReference>
<evidence type="ECO:0000256" key="4">
    <source>
        <dbReference type="SAM" id="MobiDB-lite"/>
    </source>
</evidence>
<dbReference type="PANTHER" id="PTHR46172">
    <property type="entry name" value="DNA POLYMERASE EPSILON SUBUNIT 3"/>
    <property type="match status" value="1"/>
</dbReference>
<evidence type="ECO:0000259" key="5">
    <source>
        <dbReference type="Pfam" id="PF00808"/>
    </source>
</evidence>
<dbReference type="SUPFAM" id="SSF47113">
    <property type="entry name" value="Histone-fold"/>
    <property type="match status" value="1"/>
</dbReference>
<dbReference type="GO" id="GO:0031507">
    <property type="term" value="P:heterochromatin formation"/>
    <property type="evidence" value="ECO:0007669"/>
    <property type="project" value="TreeGrafter"/>
</dbReference>
<dbReference type="GO" id="GO:0008622">
    <property type="term" value="C:epsilon DNA polymerase complex"/>
    <property type="evidence" value="ECO:0007669"/>
    <property type="project" value="TreeGrafter"/>
</dbReference>
<evidence type="ECO:0000313" key="7">
    <source>
        <dbReference type="WBParaSite" id="MBELARI_LOCUS9583"/>
    </source>
</evidence>
<dbReference type="CDD" id="cd22928">
    <property type="entry name" value="HFD_POLE3_DPB4"/>
    <property type="match status" value="1"/>
</dbReference>
<feature type="compositionally biased region" description="Basic and acidic residues" evidence="4">
    <location>
        <begin position="146"/>
        <end position="155"/>
    </location>
</feature>
<evidence type="ECO:0000256" key="3">
    <source>
        <dbReference type="ARBA" id="ARBA00039793"/>
    </source>
</evidence>
<proteinExistence type="predicted"/>
<dbReference type="GO" id="GO:0046982">
    <property type="term" value="F:protein heterodimerization activity"/>
    <property type="evidence" value="ECO:0007669"/>
    <property type="project" value="InterPro"/>
</dbReference>
<reference evidence="7" key="1">
    <citation type="submission" date="2024-02" db="UniProtKB">
        <authorList>
            <consortium name="WormBaseParasite"/>
        </authorList>
    </citation>
    <scope>IDENTIFICATION</scope>
</reference>
<dbReference type="Proteomes" id="UP000887575">
    <property type="component" value="Unassembled WGS sequence"/>
</dbReference>
<dbReference type="InterPro" id="IPR003958">
    <property type="entry name" value="CBFA_NFYB_domain"/>
</dbReference>
<dbReference type="AlphaFoldDB" id="A0AAF3FSE3"/>
<dbReference type="Pfam" id="PF00808">
    <property type="entry name" value="CBFD_NFYB_HMF"/>
    <property type="match status" value="1"/>
</dbReference>
<comment type="subcellular location">
    <subcellularLocation>
        <location evidence="1">Nucleus</location>
    </subcellularLocation>
</comment>
<dbReference type="GO" id="GO:0008623">
    <property type="term" value="C:CHRAC"/>
    <property type="evidence" value="ECO:0007669"/>
    <property type="project" value="TreeGrafter"/>
</dbReference>
<accession>A0AAF3FSE3</accession>
<evidence type="ECO:0000256" key="2">
    <source>
        <dbReference type="ARBA" id="ARBA00023242"/>
    </source>
</evidence>
<sequence length="190" mass="20918">MSHNENKERAQRLKLPTSVVARIVKNSLPENAKISIEAKCVVSRAASVFVLNMATFATDHAQGKKRKMVQAEDVLAALKGLECERLDQKISHMVEAWKQKRAEKTADAAKKRADKRAAAKDSAATTEISMAPQETPTEDESMIETTDAKQKHSAIEDVSMISRDEDNDESSHIAVADSSFNETLPETVPL</sequence>
<evidence type="ECO:0000256" key="1">
    <source>
        <dbReference type="ARBA" id="ARBA00004123"/>
    </source>
</evidence>
<keyword evidence="2" id="KW-0539">Nucleus</keyword>
<name>A0AAF3FSE3_9BILA</name>
<dbReference type="GO" id="GO:0006974">
    <property type="term" value="P:DNA damage response"/>
    <property type="evidence" value="ECO:0007669"/>
    <property type="project" value="TreeGrafter"/>
</dbReference>
<feature type="domain" description="Transcription factor CBF/NF-Y/archaeal histone" evidence="5">
    <location>
        <begin position="14"/>
        <end position="78"/>
    </location>
</feature>
<dbReference type="GO" id="GO:0031490">
    <property type="term" value="F:chromatin DNA binding"/>
    <property type="evidence" value="ECO:0007669"/>
    <property type="project" value="TreeGrafter"/>
</dbReference>
<dbReference type="InterPro" id="IPR009072">
    <property type="entry name" value="Histone-fold"/>
</dbReference>
<dbReference type="WBParaSite" id="MBELARI_LOCUS9583">
    <property type="protein sequence ID" value="MBELARI_LOCUS9583"/>
    <property type="gene ID" value="MBELARI_LOCUS9583"/>
</dbReference>
<organism evidence="6 7">
    <name type="scientific">Mesorhabditis belari</name>
    <dbReference type="NCBI Taxonomy" id="2138241"/>
    <lineage>
        <taxon>Eukaryota</taxon>
        <taxon>Metazoa</taxon>
        <taxon>Ecdysozoa</taxon>
        <taxon>Nematoda</taxon>
        <taxon>Chromadorea</taxon>
        <taxon>Rhabditida</taxon>
        <taxon>Rhabditina</taxon>
        <taxon>Rhabditomorpha</taxon>
        <taxon>Rhabditoidea</taxon>
        <taxon>Rhabditidae</taxon>
        <taxon>Mesorhabditinae</taxon>
        <taxon>Mesorhabditis</taxon>
    </lineage>
</organism>
<evidence type="ECO:0000313" key="6">
    <source>
        <dbReference type="Proteomes" id="UP000887575"/>
    </source>
</evidence>
<dbReference type="InterPro" id="IPR051377">
    <property type="entry name" value="DNA_Pol-Epsilon_Subunit"/>
</dbReference>
<protein>
    <recommendedName>
        <fullName evidence="3">DNA polymerase epsilon subunit 3</fullName>
    </recommendedName>
</protein>
<dbReference type="PANTHER" id="PTHR46172:SF1">
    <property type="entry name" value="DNA POLYMERASE EPSILON SUBUNIT 3"/>
    <property type="match status" value="1"/>
</dbReference>
<dbReference type="Gene3D" id="1.10.20.10">
    <property type="entry name" value="Histone, subunit A"/>
    <property type="match status" value="1"/>
</dbReference>
<feature type="region of interest" description="Disordered" evidence="4">
    <location>
        <begin position="105"/>
        <end position="190"/>
    </location>
</feature>
<feature type="compositionally biased region" description="Basic and acidic residues" evidence="4">
    <location>
        <begin position="105"/>
        <end position="119"/>
    </location>
</feature>